<sequence length="319" mass="37957">MLFTRDLIYCLMAVPNWIGHNLHNTYGILKVFYIMWLRPLRGGLISSEHPYVTGKSPVDGELIWEKNIVYSSKRKREFSESDSLIVKRVMKFLSRMVENSSATINHPNGKKNRMPPAVNYIHGTVHYNGVSLIFDDFKDALEHFTDRRFYFDFLKMVMIEKREPTIIFRDRDYDPDEFAIFSCFMKTRFPFFGNPNGNKKRLHWGTPSPQPAFNLIIGWWITPTLRLRFKDKHDDILRSPVAKQKYLLRDDYGVLGRRKYLFPELLWSRFTYFRIRLRGDRGGMYFTDKRKIDNGFLYDPTNLITLKERLVEKFFGVSQ</sequence>
<keyword evidence="2" id="KW-1185">Reference proteome</keyword>
<dbReference type="EMBL" id="FQ312005">
    <property type="protein sequence ID" value="CBW25813.1"/>
    <property type="molecule type" value="Genomic_DNA"/>
</dbReference>
<evidence type="ECO:0000313" key="1">
    <source>
        <dbReference type="EMBL" id="CBW25813.1"/>
    </source>
</evidence>
<dbReference type="eggNOG" id="ENOG5030HP2">
    <property type="taxonomic scope" value="Bacteria"/>
</dbReference>
<dbReference type="Proteomes" id="UP000008963">
    <property type="component" value="Chromosome"/>
</dbReference>
<dbReference type="PATRIC" id="fig|862908.3.peg.880"/>
<organism evidence="1 2">
    <name type="scientific">Halobacteriovorax marinus (strain ATCC BAA-682 / DSM 15412 / SJ)</name>
    <name type="common">Bacteriovorax marinus</name>
    <dbReference type="NCBI Taxonomy" id="862908"/>
    <lineage>
        <taxon>Bacteria</taxon>
        <taxon>Pseudomonadati</taxon>
        <taxon>Bdellovibrionota</taxon>
        <taxon>Bacteriovoracia</taxon>
        <taxon>Bacteriovoracales</taxon>
        <taxon>Halobacteriovoraceae</taxon>
        <taxon>Halobacteriovorax</taxon>
    </lineage>
</organism>
<dbReference type="HOGENOM" id="CLU_870869_0_0_7"/>
<dbReference type="KEGG" id="bmx:BMS_0923"/>
<dbReference type="RefSeq" id="WP_014243598.1">
    <property type="nucleotide sequence ID" value="NC_016620.1"/>
</dbReference>
<accession>E1WXB2</accession>
<evidence type="ECO:0000313" key="2">
    <source>
        <dbReference type="Proteomes" id="UP000008963"/>
    </source>
</evidence>
<proteinExistence type="predicted"/>
<dbReference type="STRING" id="862908.BMS_0923"/>
<reference evidence="2" key="1">
    <citation type="journal article" date="2013" name="ISME J.">
        <title>A small predatory core genome in the divergent marine Bacteriovorax marinus SJ and the terrestrial Bdellovibrio bacteriovorus.</title>
        <authorList>
            <person name="Crossman L.C."/>
            <person name="Chen H."/>
            <person name="Cerdeno-Tarraga A.M."/>
            <person name="Brooks K."/>
            <person name="Quail M.A."/>
            <person name="Pineiro S.A."/>
            <person name="Hobley L."/>
            <person name="Sockett R.E."/>
            <person name="Bentley S.D."/>
            <person name="Parkhill J."/>
            <person name="Williams H.N."/>
            <person name="Stine O.C."/>
        </authorList>
    </citation>
    <scope>NUCLEOTIDE SEQUENCE [LARGE SCALE GENOMIC DNA]</scope>
    <source>
        <strain evidence="2">ATCC BAA-682 / DSM 15412 / SJ</strain>
    </source>
</reference>
<gene>
    <name evidence="1" type="ordered locus">BMS_0923</name>
</gene>
<name>E1WXB2_HALMS</name>
<dbReference type="OrthoDB" id="256261at2"/>
<protein>
    <submittedName>
        <fullName evidence="1">Uncharacterized protein</fullName>
    </submittedName>
</protein>
<dbReference type="AlphaFoldDB" id="E1WXB2"/>